<dbReference type="EMBL" id="BAAAYL010000001">
    <property type="protein sequence ID" value="GAA3370524.1"/>
    <property type="molecule type" value="Genomic_DNA"/>
</dbReference>
<reference evidence="2" key="1">
    <citation type="journal article" date="2019" name="Int. J. Syst. Evol. Microbiol.">
        <title>The Global Catalogue of Microorganisms (GCM) 10K type strain sequencing project: providing services to taxonomists for standard genome sequencing and annotation.</title>
        <authorList>
            <consortium name="The Broad Institute Genomics Platform"/>
            <consortium name="The Broad Institute Genome Sequencing Center for Infectious Disease"/>
            <person name="Wu L."/>
            <person name="Ma J."/>
        </authorList>
    </citation>
    <scope>NUCLEOTIDE SEQUENCE [LARGE SCALE GENOMIC DNA]</scope>
    <source>
        <strain evidence="2">JCM 9651</strain>
    </source>
</reference>
<comment type="caution">
    <text evidence="1">The sequence shown here is derived from an EMBL/GenBank/DDBJ whole genome shotgun (WGS) entry which is preliminary data.</text>
</comment>
<organism evidence="1 2">
    <name type="scientific">Streptomyces sannanensis</name>
    <dbReference type="NCBI Taxonomy" id="285536"/>
    <lineage>
        <taxon>Bacteria</taxon>
        <taxon>Bacillati</taxon>
        <taxon>Actinomycetota</taxon>
        <taxon>Actinomycetes</taxon>
        <taxon>Kitasatosporales</taxon>
        <taxon>Streptomycetaceae</taxon>
        <taxon>Streptomyces</taxon>
    </lineage>
</organism>
<accession>A0ABP6S829</accession>
<keyword evidence="2" id="KW-1185">Reference proteome</keyword>
<name>A0ABP6S829_9ACTN</name>
<dbReference type="Proteomes" id="UP001499990">
    <property type="component" value="Unassembled WGS sequence"/>
</dbReference>
<proteinExistence type="predicted"/>
<evidence type="ECO:0008006" key="3">
    <source>
        <dbReference type="Google" id="ProtNLM"/>
    </source>
</evidence>
<evidence type="ECO:0000313" key="2">
    <source>
        <dbReference type="Proteomes" id="UP001499990"/>
    </source>
</evidence>
<evidence type="ECO:0000313" key="1">
    <source>
        <dbReference type="EMBL" id="GAA3370524.1"/>
    </source>
</evidence>
<sequence>MIEAQEGKKKADKFGPDLLRHEAVHSEQWAQYGDARACIRDYTRASTSSWWNTDTPWAANKFEVEANLWWGGYLNCGPPTLGPVS</sequence>
<protein>
    <recommendedName>
        <fullName evidence="3">DUF4157 domain-containing protein</fullName>
    </recommendedName>
</protein>
<gene>
    <name evidence="1" type="ORF">GCM10020367_17490</name>
</gene>